<dbReference type="InterPro" id="IPR057670">
    <property type="entry name" value="SH3_retrovirus"/>
</dbReference>
<evidence type="ECO:0000259" key="2">
    <source>
        <dbReference type="Pfam" id="PF25597"/>
    </source>
</evidence>
<keyword evidence="4" id="KW-1185">Reference proteome</keyword>
<reference evidence="3" key="2">
    <citation type="submission" date="2022-01" db="EMBL/GenBank/DDBJ databases">
        <authorList>
            <person name="Yamashiro T."/>
            <person name="Shiraishi A."/>
            <person name="Satake H."/>
            <person name="Nakayama K."/>
        </authorList>
    </citation>
    <scope>NUCLEOTIDE SEQUENCE</scope>
</reference>
<dbReference type="SUPFAM" id="SSF56672">
    <property type="entry name" value="DNA/RNA polymerases"/>
    <property type="match status" value="1"/>
</dbReference>
<feature type="domain" description="Reverse transcriptase Ty1/copia-type" evidence="1">
    <location>
        <begin position="222"/>
        <end position="339"/>
    </location>
</feature>
<accession>A0ABQ5HKA7</accession>
<dbReference type="Proteomes" id="UP001151760">
    <property type="component" value="Unassembled WGS sequence"/>
</dbReference>
<feature type="domain" description="Retroviral polymerase SH3-like" evidence="2">
    <location>
        <begin position="26"/>
        <end position="80"/>
    </location>
</feature>
<evidence type="ECO:0000313" key="3">
    <source>
        <dbReference type="EMBL" id="GJT87687.1"/>
    </source>
</evidence>
<dbReference type="Pfam" id="PF25597">
    <property type="entry name" value="SH3_retrovirus"/>
    <property type="match status" value="1"/>
</dbReference>
<protein>
    <submittedName>
        <fullName evidence="3">Retrovirus-related pol polyprotein from transposon TNT 1-94</fullName>
    </submittedName>
</protein>
<dbReference type="InterPro" id="IPR013103">
    <property type="entry name" value="RVT_2"/>
</dbReference>
<sequence>MQYNITPYVLIKGRKPTVQYFHMFGSLCYPTNGRDDLGKMKPKANIGIFIGYSESTGGFRIYNHRTRKIMETIHVKYDKLTTMASECNNSGPNTPSSSSIIVEEHDAPQVVSLLEEPIANEPTTPASDDNADESVQEDVTELDGNTFINSFCNPALEEAESSSTYKDLSNMHEFYKQHHSTNRWTKNHPIEQVIGDPSKLVMTRSRLHTYAEMCMYALTAKNTVIRNKTRLVAKGFCQEEGIDFEESYALVVRPEAVRIFVSYAAHRNFTIYQMDFKAALLNGPLKEEVFVSQHDGFVDPDYPNHVYRLKKVQYGLKQAPRAWYDKLISFLIEYHFTKDNFEMSMMGEMKFFLGLQIHQFPRGIFISQSQHTLEIHKKHGVEGCDSISTLMATVRIDVDLQVQLVFVEDTSASVLQFSLVDNSKLNDVDLLLRRQKQNVSLLEGLQEGKKIALCQKE</sequence>
<dbReference type="Pfam" id="PF07727">
    <property type="entry name" value="RVT_2"/>
    <property type="match status" value="1"/>
</dbReference>
<dbReference type="EMBL" id="BQNB010019659">
    <property type="protein sequence ID" value="GJT87687.1"/>
    <property type="molecule type" value="Genomic_DNA"/>
</dbReference>
<evidence type="ECO:0000259" key="1">
    <source>
        <dbReference type="Pfam" id="PF07727"/>
    </source>
</evidence>
<proteinExistence type="predicted"/>
<comment type="caution">
    <text evidence="3">The sequence shown here is derived from an EMBL/GenBank/DDBJ whole genome shotgun (WGS) entry which is preliminary data.</text>
</comment>
<dbReference type="InterPro" id="IPR043502">
    <property type="entry name" value="DNA/RNA_pol_sf"/>
</dbReference>
<reference evidence="3" key="1">
    <citation type="journal article" date="2022" name="Int. J. Mol. Sci.">
        <title>Draft Genome of Tanacetum Coccineum: Genomic Comparison of Closely Related Tanacetum-Family Plants.</title>
        <authorList>
            <person name="Yamashiro T."/>
            <person name="Shiraishi A."/>
            <person name="Nakayama K."/>
            <person name="Satake H."/>
        </authorList>
    </citation>
    <scope>NUCLEOTIDE SEQUENCE</scope>
</reference>
<name>A0ABQ5HKA7_9ASTR</name>
<organism evidence="3 4">
    <name type="scientific">Tanacetum coccineum</name>
    <dbReference type="NCBI Taxonomy" id="301880"/>
    <lineage>
        <taxon>Eukaryota</taxon>
        <taxon>Viridiplantae</taxon>
        <taxon>Streptophyta</taxon>
        <taxon>Embryophyta</taxon>
        <taxon>Tracheophyta</taxon>
        <taxon>Spermatophyta</taxon>
        <taxon>Magnoliopsida</taxon>
        <taxon>eudicotyledons</taxon>
        <taxon>Gunneridae</taxon>
        <taxon>Pentapetalae</taxon>
        <taxon>asterids</taxon>
        <taxon>campanulids</taxon>
        <taxon>Asterales</taxon>
        <taxon>Asteraceae</taxon>
        <taxon>Asteroideae</taxon>
        <taxon>Anthemideae</taxon>
        <taxon>Anthemidinae</taxon>
        <taxon>Tanacetum</taxon>
    </lineage>
</organism>
<evidence type="ECO:0000313" key="4">
    <source>
        <dbReference type="Proteomes" id="UP001151760"/>
    </source>
</evidence>
<gene>
    <name evidence="3" type="ORF">Tco_1069404</name>
</gene>